<accession>A0A1H7JPJ1</accession>
<dbReference type="Proteomes" id="UP000186015">
    <property type="component" value="Unassembled WGS sequence"/>
</dbReference>
<evidence type="ECO:0000313" key="2">
    <source>
        <dbReference type="Proteomes" id="UP000186015"/>
    </source>
</evidence>
<protein>
    <submittedName>
        <fullName evidence="1">Uncharacterized protein</fullName>
    </submittedName>
</protein>
<proteinExistence type="predicted"/>
<reference evidence="1 2" key="1">
    <citation type="submission" date="2016-10" db="EMBL/GenBank/DDBJ databases">
        <authorList>
            <person name="de Groot N.N."/>
        </authorList>
    </citation>
    <scope>NUCLEOTIDE SEQUENCE [LARGE SCALE GENOMIC DNA]</scope>
    <source>
        <strain evidence="1 2">KH2T6</strain>
    </source>
</reference>
<sequence length="249" mass="28430">MFRRHDNCTCDVSYVSEKGRQNVHTKKWTKEPRKIEYEKPTKRMRVEAQAREAEILEQKRLTYGVRRYIIKSIDVDDYKIITGGKGISQEVNDVIINTMKKCEKDGQFVISEISDKISPSNTEGTPVLQIEPMVNGLLRLNVNTEFLSGKSLAEINEVFAGTERNLAQTLEEAIVHESGHAILIKGKTAAQIEVLYKELEPLGKTVVSNIALKDGVECLAELEILRYRKTPVSKELSDFYKKYMGREYL</sequence>
<dbReference type="EMBL" id="FOAT01000005">
    <property type="protein sequence ID" value="SEK76561.1"/>
    <property type="molecule type" value="Genomic_DNA"/>
</dbReference>
<organism evidence="1 2">
    <name type="scientific">Ruminococcus albus</name>
    <dbReference type="NCBI Taxonomy" id="1264"/>
    <lineage>
        <taxon>Bacteria</taxon>
        <taxon>Bacillati</taxon>
        <taxon>Bacillota</taxon>
        <taxon>Clostridia</taxon>
        <taxon>Eubacteriales</taxon>
        <taxon>Oscillospiraceae</taxon>
        <taxon>Ruminococcus</taxon>
    </lineage>
</organism>
<dbReference type="AlphaFoldDB" id="A0A1H7JPJ1"/>
<name>A0A1H7JPJ1_RUMAL</name>
<evidence type="ECO:0000313" key="1">
    <source>
        <dbReference type="EMBL" id="SEK76561.1"/>
    </source>
</evidence>
<gene>
    <name evidence="1" type="ORF">SAMN05216469_105157</name>
</gene>